<proteinExistence type="predicted"/>
<keyword evidence="1" id="KW-0378">Hydrolase</keyword>
<dbReference type="CDD" id="cd18793">
    <property type="entry name" value="SF2_C_SNF"/>
    <property type="match status" value="1"/>
</dbReference>
<dbReference type="Pfam" id="PF00176">
    <property type="entry name" value="SNF2-rel_dom"/>
    <property type="match status" value="1"/>
</dbReference>
<dbReference type="PROSITE" id="PS50966">
    <property type="entry name" value="ZF_SWIM"/>
    <property type="match status" value="1"/>
</dbReference>
<evidence type="ECO:0000259" key="2">
    <source>
        <dbReference type="PROSITE" id="PS50966"/>
    </source>
</evidence>
<dbReference type="CDD" id="cd18012">
    <property type="entry name" value="DEXQc_arch_SWI2_SNF2"/>
    <property type="match status" value="1"/>
</dbReference>
<dbReference type="InterPro" id="IPR001650">
    <property type="entry name" value="Helicase_C-like"/>
</dbReference>
<protein>
    <submittedName>
        <fullName evidence="5">DNA/RNA helicases, SNF2 family</fullName>
    </submittedName>
</protein>
<dbReference type="SMART" id="SM00490">
    <property type="entry name" value="HELICc"/>
    <property type="match status" value="1"/>
</dbReference>
<gene>
    <name evidence="5" type="ORF">MNBD_ALPHA02-88</name>
</gene>
<feature type="domain" description="Helicase C-terminal" evidence="4">
    <location>
        <begin position="960"/>
        <end position="1120"/>
    </location>
</feature>
<feature type="domain" description="SWIM-type" evidence="2">
    <location>
        <begin position="63"/>
        <end position="94"/>
    </location>
</feature>
<dbReference type="PROSITE" id="PS51192">
    <property type="entry name" value="HELICASE_ATP_BIND_1"/>
    <property type="match status" value="1"/>
</dbReference>
<dbReference type="GO" id="GO:0016787">
    <property type="term" value="F:hydrolase activity"/>
    <property type="evidence" value="ECO:0007669"/>
    <property type="project" value="UniProtKB-KW"/>
</dbReference>
<keyword evidence="5" id="KW-0547">Nucleotide-binding</keyword>
<feature type="domain" description="Helicase ATP-binding" evidence="3">
    <location>
        <begin position="675"/>
        <end position="835"/>
    </location>
</feature>
<keyword evidence="5" id="KW-0067">ATP-binding</keyword>
<dbReference type="Pfam" id="PF00271">
    <property type="entry name" value="Helicase_C"/>
    <property type="match status" value="1"/>
</dbReference>
<dbReference type="InterPro" id="IPR027417">
    <property type="entry name" value="P-loop_NTPase"/>
</dbReference>
<dbReference type="InterPro" id="IPR014001">
    <property type="entry name" value="Helicase_ATP-bd"/>
</dbReference>
<dbReference type="Gene3D" id="3.40.50.300">
    <property type="entry name" value="P-loop containing nucleotide triphosphate hydrolases"/>
    <property type="match status" value="1"/>
</dbReference>
<evidence type="ECO:0000259" key="3">
    <source>
        <dbReference type="PROSITE" id="PS51192"/>
    </source>
</evidence>
<name>A0A3B0RNC3_9ZZZZ</name>
<dbReference type="Gene3D" id="3.40.50.10810">
    <property type="entry name" value="Tandem AAA-ATPase domain"/>
    <property type="match status" value="1"/>
</dbReference>
<dbReference type="InterPro" id="IPR049730">
    <property type="entry name" value="SNF2/RAD54-like_C"/>
</dbReference>
<evidence type="ECO:0000313" key="5">
    <source>
        <dbReference type="EMBL" id="VAV93409.1"/>
    </source>
</evidence>
<organism evidence="5">
    <name type="scientific">hydrothermal vent metagenome</name>
    <dbReference type="NCBI Taxonomy" id="652676"/>
    <lineage>
        <taxon>unclassified sequences</taxon>
        <taxon>metagenomes</taxon>
        <taxon>ecological metagenomes</taxon>
    </lineage>
</organism>
<dbReference type="EMBL" id="UOED01000082">
    <property type="protein sequence ID" value="VAV93409.1"/>
    <property type="molecule type" value="Genomic_DNA"/>
</dbReference>
<evidence type="ECO:0000256" key="1">
    <source>
        <dbReference type="ARBA" id="ARBA00022801"/>
    </source>
</evidence>
<dbReference type="GO" id="GO:0004386">
    <property type="term" value="F:helicase activity"/>
    <property type="evidence" value="ECO:0007669"/>
    <property type="project" value="UniProtKB-KW"/>
</dbReference>
<evidence type="ECO:0000259" key="4">
    <source>
        <dbReference type="PROSITE" id="PS51194"/>
    </source>
</evidence>
<keyword evidence="5" id="KW-0347">Helicase</keyword>
<dbReference type="PROSITE" id="PS51194">
    <property type="entry name" value="HELICASE_CTER"/>
    <property type="match status" value="1"/>
</dbReference>
<dbReference type="GO" id="GO:0005524">
    <property type="term" value="F:ATP binding"/>
    <property type="evidence" value="ECO:0007669"/>
    <property type="project" value="InterPro"/>
</dbReference>
<dbReference type="InterPro" id="IPR038718">
    <property type="entry name" value="SNF2-like_sf"/>
</dbReference>
<dbReference type="InterPro" id="IPR007527">
    <property type="entry name" value="Znf_SWIM"/>
</dbReference>
<sequence length="1127" mass="125910">MNYSKSDVKKHVGDRFYQRGVNYYARRMVRSVEVKKRTPGMLVLGSNVCGSGNKVYEQHITIFKISKAISFYGECSCPLRRDCKHVAAALLSWLDKSQPQEADVANSQKPVNLPHNLTYLINDLAEAAGKDAPDYDPESYPPQIRNRLIYWLDIGEYPTGIRFVTLDCRKVSILKDGSIGRQCTRFNGENFAYNGGPKFLRPSDREIIDDLERARRHSYSSNSELAGAQGANILAKVLATGRCYWSDHRDVAGPLTEAPVTQAIGHWLVDNTGAQKFDLSVSGHANAITLPLDPPWFYDPKSNQCGPLQTDVSPALSEALLRAPTINGRDVATFRKALQIRLKGSKIPLPEAPKRSQNRKVKPRPNLTLKQATVKSSYVPHWGRSPSTQTIPIAVLDFSYNDLRVSPDDSQLEYEAVKDDTLTIFPRDFTTEEQAIDRLLEVGLYPLVHDSEVDVPIDVEQSFYVVDDYEAGMNWLRFFQRDMVKLKQEGWTVDISDDFPYSLASTPEHWSVAFNESDKSDNGWFSLSLGVQVDGEEIDLLPGLLDMLHQIPDDLTDDAVDFLLSGMDDNSFLPLGDGRFISLPGERLRPLLQNLLELFTDKYSDSDKISRLRLGDIAALEEAAIQSGAIIKGGTALRGLAKKLTGGTKITPVPVPAGLDATLRPYQSEGLNWLQFLAEADLGGILADDMGLGKTMQTLAHMLVEKETGRLDRPCLLVVPTSLIPNWRIEAERFAPSLKILTLHGPKRKERFGDIAAHDVVLTSYALIHRDRETLLEQDYHFAIFDEAQAIKNPSANAAKFACKVTARQKICLSGTPVENHLGELWSLFHCVVPGLLGERKAFQKNFRTPIEKHGNGEKQAILNRRVLPFLLRRTKDAVAPELPPKTETIEHVALEGRQRDLYETVRLAMDKKVRAEISARGMARSHITVLDALLKLRQTCCDPRLVKLDAARKVAASAKLERLCEMLPELIEDGRRVLLFSQFTSMLALIEEALAGLEISYVMLTGQTKDRETPVRRFQAGEVPLFLISLKAGGTGLNLTAADTVIHYDPWWNPAVERQATDRAHRIGQDKPVFIYKLAARGTVEERMLELQSQKAALAEALYDGKADPAKHLSEQDITWLLAPLE</sequence>
<dbReference type="SUPFAM" id="SSF52540">
    <property type="entry name" value="P-loop containing nucleoside triphosphate hydrolases"/>
    <property type="match status" value="2"/>
</dbReference>
<dbReference type="InterPro" id="IPR000330">
    <property type="entry name" value="SNF2_N"/>
</dbReference>
<dbReference type="PANTHER" id="PTHR10799">
    <property type="entry name" value="SNF2/RAD54 HELICASE FAMILY"/>
    <property type="match status" value="1"/>
</dbReference>
<reference evidence="5" key="1">
    <citation type="submission" date="2018-06" db="EMBL/GenBank/DDBJ databases">
        <authorList>
            <person name="Zhirakovskaya E."/>
        </authorList>
    </citation>
    <scope>NUCLEOTIDE SEQUENCE</scope>
</reference>
<dbReference type="AlphaFoldDB" id="A0A3B0RNC3"/>
<dbReference type="GO" id="GO:0008270">
    <property type="term" value="F:zinc ion binding"/>
    <property type="evidence" value="ECO:0007669"/>
    <property type="project" value="InterPro"/>
</dbReference>
<dbReference type="SMART" id="SM00487">
    <property type="entry name" value="DEXDc"/>
    <property type="match status" value="1"/>
</dbReference>
<accession>A0A3B0RNC3</accession>